<dbReference type="Proteomes" id="UP000218505">
    <property type="component" value="Chromosome"/>
</dbReference>
<feature type="domain" description="Erythromycin biosynthesis protein CIII-like C-terminal" evidence="5">
    <location>
        <begin position="264"/>
        <end position="407"/>
    </location>
</feature>
<comment type="similarity">
    <text evidence="1">Belongs to the glycosyltransferase 28 family.</text>
</comment>
<keyword evidence="8" id="KW-1185">Reference proteome</keyword>
<name>A0A290Z9E0_9PSEU</name>
<feature type="region of interest" description="Disordered" evidence="4">
    <location>
        <begin position="57"/>
        <end position="96"/>
    </location>
</feature>
<organism evidence="7 8">
    <name type="scientific">Actinosynnema pretiosum</name>
    <dbReference type="NCBI Taxonomy" id="42197"/>
    <lineage>
        <taxon>Bacteria</taxon>
        <taxon>Bacillati</taxon>
        <taxon>Actinomycetota</taxon>
        <taxon>Actinomycetes</taxon>
        <taxon>Pseudonocardiales</taxon>
        <taxon>Pseudonocardiaceae</taxon>
        <taxon>Actinosynnema</taxon>
    </lineage>
</organism>
<feature type="domain" description="Erythromycin biosynthesis protein CIII-like N-terminal" evidence="6">
    <location>
        <begin position="116"/>
        <end position="248"/>
    </location>
</feature>
<dbReference type="GO" id="GO:0017000">
    <property type="term" value="P:antibiotic biosynthetic process"/>
    <property type="evidence" value="ECO:0007669"/>
    <property type="project" value="UniProtKB-ARBA"/>
</dbReference>
<proteinExistence type="inferred from homology"/>
<evidence type="ECO:0000313" key="8">
    <source>
        <dbReference type="Proteomes" id="UP000218505"/>
    </source>
</evidence>
<dbReference type="EMBL" id="CP023445">
    <property type="protein sequence ID" value="ATE55605.1"/>
    <property type="molecule type" value="Genomic_DNA"/>
</dbReference>
<evidence type="ECO:0000313" key="7">
    <source>
        <dbReference type="EMBL" id="ATE55605.1"/>
    </source>
</evidence>
<keyword evidence="3" id="KW-0808">Transferase</keyword>
<dbReference type="GO" id="GO:0008194">
    <property type="term" value="F:UDP-glycosyltransferase activity"/>
    <property type="evidence" value="ECO:0007669"/>
    <property type="project" value="InterPro"/>
</dbReference>
<dbReference type="GO" id="GO:0016758">
    <property type="term" value="F:hexosyltransferase activity"/>
    <property type="evidence" value="ECO:0007669"/>
    <property type="project" value="UniProtKB-ARBA"/>
</dbReference>
<sequence length="430" mass="44371">MRVLLTALPAPSRFPHLVPLAWALRAAGHELRVATRPGGTGAVTGSGLTPVVVGPPAPAAPATASPATASPATASPATASPATTPAPDGDLPGDLPGLALLDGPVDALAARLPPVDDVVDDLVALGRRWRPDLVVWDARDYSGPVLAQVLGAPSARVLLGLDLVGWHRATPDRPDPLAALLGGALARHGAALTEEVALGSVTVDQLPPWMRLPVDHDHLPVRHVPHSAPAIVHGLLRAGRAGPRVCVLPGPVADPAERDRARALLRGAARLGVEVVTDLPAGEAARIGHLPDHVRLHHPLPLHELLPTCDALVHRGDAAAEGAAIANAVPQLVVPTPLWDEPRRADLLAARGAALVVRRDRLTEGAVADALTRLLGEPAFAEAAAVLHRETLAVPSPHDLVPALEALVTERAALSAPAARPARPSRTPVR</sequence>
<dbReference type="PANTHER" id="PTHR48050">
    <property type="entry name" value="STEROL 3-BETA-GLUCOSYLTRANSFERASE"/>
    <property type="match status" value="1"/>
</dbReference>
<evidence type="ECO:0000256" key="4">
    <source>
        <dbReference type="SAM" id="MobiDB-lite"/>
    </source>
</evidence>
<dbReference type="RefSeq" id="WP_096495436.1">
    <property type="nucleotide sequence ID" value="NZ_CP023445.1"/>
</dbReference>
<dbReference type="Gene3D" id="3.40.50.2000">
    <property type="entry name" value="Glycogen Phosphorylase B"/>
    <property type="match status" value="2"/>
</dbReference>
<protein>
    <submittedName>
        <fullName evidence="7">Uncharacterized protein</fullName>
    </submittedName>
</protein>
<evidence type="ECO:0000259" key="6">
    <source>
        <dbReference type="Pfam" id="PF21036"/>
    </source>
</evidence>
<keyword evidence="2" id="KW-0328">Glycosyltransferase</keyword>
<dbReference type="InterPro" id="IPR002213">
    <property type="entry name" value="UDP_glucos_trans"/>
</dbReference>
<dbReference type="InterPro" id="IPR010610">
    <property type="entry name" value="EryCIII-like_C"/>
</dbReference>
<dbReference type="KEGG" id="apre:CNX65_21840"/>
<gene>
    <name evidence="7" type="ORF">CNX65_21840</name>
</gene>
<evidence type="ECO:0000256" key="1">
    <source>
        <dbReference type="ARBA" id="ARBA00006962"/>
    </source>
</evidence>
<evidence type="ECO:0000256" key="3">
    <source>
        <dbReference type="ARBA" id="ARBA00022679"/>
    </source>
</evidence>
<reference evidence="7" key="1">
    <citation type="submission" date="2017-09" db="EMBL/GenBank/DDBJ databases">
        <title>Complete Genome Sequence of ansamitocin-producing Bacterium Actinosynnema pretiosum X47.</title>
        <authorList>
            <person name="Cao G."/>
            <person name="Zong G."/>
            <person name="Zhong C."/>
            <person name="Fu J."/>
        </authorList>
    </citation>
    <scope>NUCLEOTIDE SEQUENCE [LARGE SCALE GENOMIC DNA]</scope>
    <source>
        <strain evidence="7">X47</strain>
    </source>
</reference>
<dbReference type="SUPFAM" id="SSF53756">
    <property type="entry name" value="UDP-Glycosyltransferase/glycogen phosphorylase"/>
    <property type="match status" value="1"/>
</dbReference>
<dbReference type="InterPro" id="IPR048284">
    <property type="entry name" value="EryCIII-like_N"/>
</dbReference>
<dbReference type="InterPro" id="IPR050426">
    <property type="entry name" value="Glycosyltransferase_28"/>
</dbReference>
<dbReference type="Pfam" id="PF06722">
    <property type="entry name" value="EryCIII-like_C"/>
    <property type="match status" value="1"/>
</dbReference>
<dbReference type="Pfam" id="PF21036">
    <property type="entry name" value="EryCIII-like_N"/>
    <property type="match status" value="1"/>
</dbReference>
<dbReference type="CDD" id="cd03784">
    <property type="entry name" value="GT1_Gtf-like"/>
    <property type="match status" value="1"/>
</dbReference>
<evidence type="ECO:0000259" key="5">
    <source>
        <dbReference type="Pfam" id="PF06722"/>
    </source>
</evidence>
<accession>A0A290Z9E0</accession>
<dbReference type="PANTHER" id="PTHR48050:SF13">
    <property type="entry name" value="STEROL 3-BETA-GLUCOSYLTRANSFERASE UGT80A2"/>
    <property type="match status" value="1"/>
</dbReference>
<feature type="compositionally biased region" description="Low complexity" evidence="4">
    <location>
        <begin position="60"/>
        <end position="96"/>
    </location>
</feature>
<evidence type="ECO:0000256" key="2">
    <source>
        <dbReference type="ARBA" id="ARBA00022676"/>
    </source>
</evidence>
<dbReference type="AlphaFoldDB" id="A0A290Z9E0"/>